<evidence type="ECO:0000313" key="2">
    <source>
        <dbReference type="Proteomes" id="UP000632222"/>
    </source>
</evidence>
<organism evidence="1 2">
    <name type="scientific">Deinococcus roseus</name>
    <dbReference type="NCBI Taxonomy" id="392414"/>
    <lineage>
        <taxon>Bacteria</taxon>
        <taxon>Thermotogati</taxon>
        <taxon>Deinococcota</taxon>
        <taxon>Deinococci</taxon>
        <taxon>Deinococcales</taxon>
        <taxon>Deinococcaceae</taxon>
        <taxon>Deinococcus</taxon>
    </lineage>
</organism>
<comment type="caution">
    <text evidence="1">The sequence shown here is derived from an EMBL/GenBank/DDBJ whole genome shotgun (WGS) entry which is preliminary data.</text>
</comment>
<dbReference type="EMBL" id="BMOD01000033">
    <property type="protein sequence ID" value="GGJ55659.1"/>
    <property type="molecule type" value="Genomic_DNA"/>
</dbReference>
<reference evidence="2" key="1">
    <citation type="journal article" date="2019" name="Int. J. Syst. Evol. Microbiol.">
        <title>The Global Catalogue of Microorganisms (GCM) 10K type strain sequencing project: providing services to taxonomists for standard genome sequencing and annotation.</title>
        <authorList>
            <consortium name="The Broad Institute Genomics Platform"/>
            <consortium name="The Broad Institute Genome Sequencing Center for Infectious Disease"/>
            <person name="Wu L."/>
            <person name="Ma J."/>
        </authorList>
    </citation>
    <scope>NUCLEOTIDE SEQUENCE [LARGE SCALE GENOMIC DNA]</scope>
    <source>
        <strain evidence="2">JCM 14370</strain>
    </source>
</reference>
<sequence>MSTAENQKVIGVSFQGTLIQGSREVIYGTCKLEAYRTPTGEMHFERSTHTTLHWDLQTQAKDANGNRLFEDTEGTLYAEPDIAWVEEHEALEKIKSIRGVDAYVLQHFGVHKFDGLNFSAHVLEGQEYLIVSFGRHLNRVIQARKTFLWHSEEEAVQFLPEGSLEDTLSIPGLDVLFQVERLSGVCLQLTSVKHPDLLALVVCQEGTEQNKAWQVVRCTVLSTTLIKQKQQTDHHALGVTVKPQLDFSGQVQHLLTQVESQQLLAVSDQIIWVWLKNMQCLEIRLLGNDWQVRQMDVLGEDVLAV</sequence>
<dbReference type="Proteomes" id="UP000632222">
    <property type="component" value="Unassembled WGS sequence"/>
</dbReference>
<keyword evidence="2" id="KW-1185">Reference proteome</keyword>
<evidence type="ECO:0000313" key="1">
    <source>
        <dbReference type="EMBL" id="GGJ55659.1"/>
    </source>
</evidence>
<gene>
    <name evidence="1" type="ORF">GCM10008938_47290</name>
</gene>
<accession>A0ABQ2DF83</accession>
<name>A0ABQ2DF83_9DEIO</name>
<dbReference type="RefSeq" id="WP_189008012.1">
    <property type="nucleotide sequence ID" value="NZ_BMOD01000033.1"/>
</dbReference>
<protein>
    <submittedName>
        <fullName evidence="1">Uncharacterized protein</fullName>
    </submittedName>
</protein>
<proteinExistence type="predicted"/>